<dbReference type="EMBL" id="BMSJ01000004">
    <property type="protein sequence ID" value="GGR24850.1"/>
    <property type="molecule type" value="Genomic_DNA"/>
</dbReference>
<dbReference type="RefSeq" id="WP_372460734.1">
    <property type="nucleotide sequence ID" value="NZ_BMSJ01000004.1"/>
</dbReference>
<proteinExistence type="predicted"/>
<name>A0AAV4KH49_9ACTN</name>
<accession>A0AAV4KH49</accession>
<comment type="caution">
    <text evidence="2">The sequence shown here is derived from an EMBL/GenBank/DDBJ whole genome shotgun (WGS) entry which is preliminary data.</text>
</comment>
<evidence type="ECO:0000313" key="2">
    <source>
        <dbReference type="EMBL" id="GGR24850.1"/>
    </source>
</evidence>
<protein>
    <submittedName>
        <fullName evidence="2">Uncharacterized protein</fullName>
    </submittedName>
</protein>
<feature type="region of interest" description="Disordered" evidence="1">
    <location>
        <begin position="166"/>
        <end position="331"/>
    </location>
</feature>
<sequence>MSVPVSEYVPDFRPTHVVPRDGLPAWEAPDPGLPTAPLDAFLPVRLEERSGDWGRIRCSNGWTAWVDARLLVSVPDDPPAAGRPLTRTADPRPLIARAEDALGRYRRAAEELGAGRLDGEAFRLRTRGLRVGMVVDGESVWLYDAEHERWVYCDGAGLSTYAAGSAPSMTASPPAFPAAPAPAASASAGGDAEGDGHEPARAAPAGHDPTRVVPPADPAAPGPAGPSGPPPPTQVVEQPPAGVAERPPTQVVERPPTRVAERPPEAAEPPPPTQVVEQLPEAVKPPPPTQVVEQPPEAVDPPPPTQVVQQPPETVEPPPTRVVERPPTGEG</sequence>
<dbReference type="Proteomes" id="UP000642014">
    <property type="component" value="Unassembled WGS sequence"/>
</dbReference>
<evidence type="ECO:0000256" key="1">
    <source>
        <dbReference type="SAM" id="MobiDB-lite"/>
    </source>
</evidence>
<organism evidence="2 3">
    <name type="scientific">Streptomyces cinereoruber</name>
    <dbReference type="NCBI Taxonomy" id="67260"/>
    <lineage>
        <taxon>Bacteria</taxon>
        <taxon>Bacillati</taxon>
        <taxon>Actinomycetota</taxon>
        <taxon>Actinomycetes</taxon>
        <taxon>Kitasatosporales</taxon>
        <taxon>Streptomycetaceae</taxon>
        <taxon>Streptomyces</taxon>
    </lineage>
</organism>
<evidence type="ECO:0000313" key="3">
    <source>
        <dbReference type="Proteomes" id="UP000642014"/>
    </source>
</evidence>
<dbReference type="AlphaFoldDB" id="A0AAV4KH49"/>
<gene>
    <name evidence="2" type="ORF">GCM10010497_28880</name>
</gene>
<feature type="compositionally biased region" description="Basic and acidic residues" evidence="1">
    <location>
        <begin position="255"/>
        <end position="265"/>
    </location>
</feature>
<reference evidence="2 3" key="1">
    <citation type="journal article" date="2014" name="Int. J. Syst. Evol. Microbiol.">
        <title>Complete genome sequence of Corynebacterium casei LMG S-19264T (=DSM 44701T), isolated from a smear-ripened cheese.</title>
        <authorList>
            <consortium name="US DOE Joint Genome Institute (JGI-PGF)"/>
            <person name="Walter F."/>
            <person name="Albersmeier A."/>
            <person name="Kalinowski J."/>
            <person name="Ruckert C."/>
        </authorList>
    </citation>
    <scope>NUCLEOTIDE SEQUENCE [LARGE SCALE GENOMIC DNA]</scope>
    <source>
        <strain evidence="2 3">JCM 4205</strain>
    </source>
</reference>
<feature type="compositionally biased region" description="Pro residues" evidence="1">
    <location>
        <begin position="215"/>
        <end position="233"/>
    </location>
</feature>
<dbReference type="GeneID" id="300356961"/>
<feature type="compositionally biased region" description="Low complexity" evidence="1">
    <location>
        <begin position="181"/>
        <end position="190"/>
    </location>
</feature>